<accession>A0AA88LUW5</accession>
<protein>
    <submittedName>
        <fullName evidence="1">Uncharacterized protein</fullName>
    </submittedName>
</protein>
<evidence type="ECO:0000313" key="1">
    <source>
        <dbReference type="EMBL" id="KAK2824625.1"/>
    </source>
</evidence>
<reference evidence="1" key="1">
    <citation type="submission" date="2023-07" db="EMBL/GenBank/DDBJ databases">
        <title>Chromosome-level Genome Assembly of Striped Snakehead (Channa striata).</title>
        <authorList>
            <person name="Liu H."/>
        </authorList>
    </citation>
    <scope>NUCLEOTIDE SEQUENCE</scope>
    <source>
        <strain evidence="1">Gz</strain>
        <tissue evidence="1">Muscle</tissue>
    </source>
</reference>
<dbReference type="Proteomes" id="UP001187415">
    <property type="component" value="Unassembled WGS sequence"/>
</dbReference>
<proteinExistence type="predicted"/>
<name>A0AA88LUW5_CHASR</name>
<sequence length="95" mass="10686">MDSTKKMTTKLVSGAAGTAAWVTNVAMEWGQVWPHHYRCSSQFSPLLRGMDCYPGTWRPLLMFTKTGELTRGDQAPHLPVCQRLHFPFFARTSVG</sequence>
<organism evidence="1 2">
    <name type="scientific">Channa striata</name>
    <name type="common">Snakehead murrel</name>
    <name type="synonym">Ophicephalus striatus</name>
    <dbReference type="NCBI Taxonomy" id="64152"/>
    <lineage>
        <taxon>Eukaryota</taxon>
        <taxon>Metazoa</taxon>
        <taxon>Chordata</taxon>
        <taxon>Craniata</taxon>
        <taxon>Vertebrata</taxon>
        <taxon>Euteleostomi</taxon>
        <taxon>Actinopterygii</taxon>
        <taxon>Neopterygii</taxon>
        <taxon>Teleostei</taxon>
        <taxon>Neoteleostei</taxon>
        <taxon>Acanthomorphata</taxon>
        <taxon>Anabantaria</taxon>
        <taxon>Anabantiformes</taxon>
        <taxon>Channoidei</taxon>
        <taxon>Channidae</taxon>
        <taxon>Channa</taxon>
    </lineage>
</organism>
<gene>
    <name evidence="1" type="ORF">Q5P01_021800</name>
</gene>
<comment type="caution">
    <text evidence="1">The sequence shown here is derived from an EMBL/GenBank/DDBJ whole genome shotgun (WGS) entry which is preliminary data.</text>
</comment>
<dbReference type="EMBL" id="JAUPFM010000017">
    <property type="protein sequence ID" value="KAK2824625.1"/>
    <property type="molecule type" value="Genomic_DNA"/>
</dbReference>
<dbReference type="AlphaFoldDB" id="A0AA88LUW5"/>
<evidence type="ECO:0000313" key="2">
    <source>
        <dbReference type="Proteomes" id="UP001187415"/>
    </source>
</evidence>
<keyword evidence="2" id="KW-1185">Reference proteome</keyword>